<comment type="caution">
    <text evidence="2">The sequence shown here is derived from an EMBL/GenBank/DDBJ whole genome shotgun (WGS) entry which is preliminary data.</text>
</comment>
<evidence type="ECO:0000313" key="2">
    <source>
        <dbReference type="EMBL" id="MDS1269682.1"/>
    </source>
</evidence>
<feature type="region of interest" description="Disordered" evidence="1">
    <location>
        <begin position="84"/>
        <end position="119"/>
    </location>
</feature>
<reference evidence="3" key="1">
    <citation type="submission" date="2023-07" db="EMBL/GenBank/DDBJ databases">
        <title>Novel species in the genus Lipingzhangella isolated from Sambhar Salt Lake.</title>
        <authorList>
            <person name="Jiya N."/>
            <person name="Kajale S."/>
            <person name="Sharma A."/>
        </authorList>
    </citation>
    <scope>NUCLEOTIDE SEQUENCE [LARGE SCALE GENOMIC DNA]</scope>
    <source>
        <strain evidence="3">LS1_29</strain>
    </source>
</reference>
<gene>
    <name evidence="2" type="ORF">RIF23_05180</name>
</gene>
<dbReference type="Proteomes" id="UP001250214">
    <property type="component" value="Unassembled WGS sequence"/>
</dbReference>
<evidence type="ECO:0000313" key="3">
    <source>
        <dbReference type="Proteomes" id="UP001250214"/>
    </source>
</evidence>
<keyword evidence="3" id="KW-1185">Reference proteome</keyword>
<dbReference type="EMBL" id="JAVLVT010000001">
    <property type="protein sequence ID" value="MDS1269682.1"/>
    <property type="molecule type" value="Genomic_DNA"/>
</dbReference>
<sequence length="166" mass="18414">MPFPWRAGMRVTAERLNAHAPIFVFKDGHEQRTNSDTPLPDADLTLELDEGVWEVTAVLDFLGTSESEGIRVAWETDMPRLSIRRTAGPDADHADRRSTRMTHASHAPDTHAHYGNHQGGQLRSHAWESFVVQGPGSLTLLWSQLTASSEMARLASSSYLKAQRIG</sequence>
<protein>
    <submittedName>
        <fullName evidence="2">Uncharacterized protein</fullName>
    </submittedName>
</protein>
<evidence type="ECO:0000256" key="1">
    <source>
        <dbReference type="SAM" id="MobiDB-lite"/>
    </source>
</evidence>
<proteinExistence type="predicted"/>
<name>A0ABU2H2Z9_9ACTN</name>
<dbReference type="RefSeq" id="WP_310911139.1">
    <property type="nucleotide sequence ID" value="NZ_JAVLVT010000001.1"/>
</dbReference>
<organism evidence="2 3">
    <name type="scientific">Lipingzhangella rawalii</name>
    <dbReference type="NCBI Taxonomy" id="2055835"/>
    <lineage>
        <taxon>Bacteria</taxon>
        <taxon>Bacillati</taxon>
        <taxon>Actinomycetota</taxon>
        <taxon>Actinomycetes</taxon>
        <taxon>Streptosporangiales</taxon>
        <taxon>Nocardiopsidaceae</taxon>
        <taxon>Lipingzhangella</taxon>
    </lineage>
</organism>
<accession>A0ABU2H2Z9</accession>